<keyword evidence="2" id="KW-0812">Transmembrane</keyword>
<accession>A0A8H3TPN8</accession>
<proteinExistence type="predicted"/>
<keyword evidence="4" id="KW-1185">Reference proteome</keyword>
<evidence type="ECO:0000256" key="2">
    <source>
        <dbReference type="SAM" id="Phobius"/>
    </source>
</evidence>
<feature type="transmembrane region" description="Helical" evidence="2">
    <location>
        <begin position="327"/>
        <end position="346"/>
    </location>
</feature>
<dbReference type="OrthoDB" id="2593920at2759"/>
<dbReference type="AlphaFoldDB" id="A0A8H3TPN8"/>
<sequence>MLPLNVNLERTRLPDKPPDERSDSVASDDDGHQQERSPFTFHQAEGDHPSKDPQRPRADPSGFSLKGRMKGPRLVDDGHNWWSNHDSPSATLFSTVISTCSTGLLLYHMWRFNRFRCLLFRKEDAFRWMVTLALTISVFAVRLEHENTWIARTWNTDPYVSASQLWVSQVLQTYVKYEEYYVYIPKVGIRIKPFQLWAQRYIDLFRTSNWLLVLGVVLLLVVHLEEILFWGYLISTIKAQRAQPWFRSIYFKLWCIGVITCTGVCFGVAGIETENLTRASLRVFGNRSPHVSDIHRRVVTTSDITGANPDVIAKLQFFKSMHNVRTVFRSVYSVALVVMAADGLTAKQKINRKEFWVDMFYTTSV</sequence>
<feature type="transmembrane region" description="Helical" evidence="2">
    <location>
        <begin position="90"/>
        <end position="113"/>
    </location>
</feature>
<protein>
    <submittedName>
        <fullName evidence="3">Uncharacterized protein</fullName>
    </submittedName>
</protein>
<gene>
    <name evidence="3" type="ORF">NliqN6_1307</name>
</gene>
<feature type="transmembrane region" description="Helical" evidence="2">
    <location>
        <begin position="253"/>
        <end position="271"/>
    </location>
</feature>
<reference evidence="3" key="1">
    <citation type="submission" date="2020-07" db="EMBL/GenBank/DDBJ databases">
        <title>Draft Genome Sequence of a Deep-Sea Yeast, Naganishia (Cryptococcus) liquefaciens strain N6.</title>
        <authorList>
            <person name="Han Y.W."/>
            <person name="Kajitani R."/>
            <person name="Morimoto H."/>
            <person name="Parhat M."/>
            <person name="Tsubouchi H."/>
            <person name="Bakenova O."/>
            <person name="Ogata M."/>
            <person name="Argunhan B."/>
            <person name="Aoki R."/>
            <person name="Kajiwara S."/>
            <person name="Itoh T."/>
            <person name="Iwasaki H."/>
        </authorList>
    </citation>
    <scope>NUCLEOTIDE SEQUENCE</scope>
    <source>
        <strain evidence="3">N6</strain>
    </source>
</reference>
<evidence type="ECO:0000313" key="4">
    <source>
        <dbReference type="Proteomes" id="UP000620104"/>
    </source>
</evidence>
<dbReference type="Proteomes" id="UP000620104">
    <property type="component" value="Unassembled WGS sequence"/>
</dbReference>
<name>A0A8H3TPN8_9TREE</name>
<comment type="caution">
    <text evidence="3">The sequence shown here is derived from an EMBL/GenBank/DDBJ whole genome shotgun (WGS) entry which is preliminary data.</text>
</comment>
<organism evidence="3 4">
    <name type="scientific">Naganishia liquefaciens</name>
    <dbReference type="NCBI Taxonomy" id="104408"/>
    <lineage>
        <taxon>Eukaryota</taxon>
        <taxon>Fungi</taxon>
        <taxon>Dikarya</taxon>
        <taxon>Basidiomycota</taxon>
        <taxon>Agaricomycotina</taxon>
        <taxon>Tremellomycetes</taxon>
        <taxon>Filobasidiales</taxon>
        <taxon>Filobasidiaceae</taxon>
        <taxon>Naganishia</taxon>
    </lineage>
</organism>
<evidence type="ECO:0000313" key="3">
    <source>
        <dbReference type="EMBL" id="GHJ84905.1"/>
    </source>
</evidence>
<keyword evidence="2" id="KW-0472">Membrane</keyword>
<feature type="transmembrane region" description="Helical" evidence="2">
    <location>
        <begin position="210"/>
        <end position="233"/>
    </location>
</feature>
<feature type="compositionally biased region" description="Basic and acidic residues" evidence="1">
    <location>
        <begin position="9"/>
        <end position="35"/>
    </location>
</feature>
<feature type="compositionally biased region" description="Basic and acidic residues" evidence="1">
    <location>
        <begin position="44"/>
        <end position="58"/>
    </location>
</feature>
<dbReference type="EMBL" id="BLZA01000009">
    <property type="protein sequence ID" value="GHJ84905.1"/>
    <property type="molecule type" value="Genomic_DNA"/>
</dbReference>
<feature type="region of interest" description="Disordered" evidence="1">
    <location>
        <begin position="1"/>
        <end position="71"/>
    </location>
</feature>
<keyword evidence="2" id="KW-1133">Transmembrane helix</keyword>
<evidence type="ECO:0000256" key="1">
    <source>
        <dbReference type="SAM" id="MobiDB-lite"/>
    </source>
</evidence>